<comment type="pathway">
    <text evidence="2">Cofactor biosynthesis; tetrahydrofolate biosynthesis; 2-amino-4-hydroxy-6-hydroxymethyl-7,8-dihydropteridine diphosphate from 7,8-dihydroneopterin triphosphate: step 4/4.</text>
</comment>
<dbReference type="GO" id="GO:0003848">
    <property type="term" value="F:2-amino-4-hydroxy-6-hydroxymethyldihydropteridine diphosphokinase activity"/>
    <property type="evidence" value="ECO:0007669"/>
    <property type="project" value="UniProtKB-EC"/>
</dbReference>
<keyword evidence="7" id="KW-0067">ATP-binding</keyword>
<accession>A0A8J4H0G9</accession>
<keyword evidence="4" id="KW-0808">Transferase</keyword>
<dbReference type="Gene3D" id="3.30.70.560">
    <property type="entry name" value="7,8-Dihydro-6-hydroxymethylpterin-pyrophosphokinase HPPK"/>
    <property type="match status" value="1"/>
</dbReference>
<keyword evidence="6" id="KW-0418">Kinase</keyword>
<evidence type="ECO:0000256" key="5">
    <source>
        <dbReference type="ARBA" id="ARBA00022741"/>
    </source>
</evidence>
<dbReference type="CDD" id="cd00483">
    <property type="entry name" value="HPPK"/>
    <property type="match status" value="1"/>
</dbReference>
<dbReference type="SUPFAM" id="SSF55083">
    <property type="entry name" value="6-hydroxymethyl-7,8-dihydropterin pyrophosphokinase, HPPK"/>
    <property type="match status" value="1"/>
</dbReference>
<gene>
    <name evidence="10" type="ORF">XYCOK13_01450</name>
</gene>
<dbReference type="InterPro" id="IPR000550">
    <property type="entry name" value="Hppk"/>
</dbReference>
<dbReference type="GO" id="GO:0005524">
    <property type="term" value="F:ATP binding"/>
    <property type="evidence" value="ECO:0007669"/>
    <property type="project" value="UniProtKB-KW"/>
</dbReference>
<dbReference type="PANTHER" id="PTHR43071:SF1">
    <property type="entry name" value="2-AMINO-4-HYDROXY-6-HYDROXYMETHYLDIHYDROPTERIDINE PYROPHOSPHOKINASE"/>
    <property type="match status" value="1"/>
</dbReference>
<organism evidence="10 11">
    <name type="scientific">Xylanibacillus composti</name>
    <dbReference type="NCBI Taxonomy" id="1572762"/>
    <lineage>
        <taxon>Bacteria</taxon>
        <taxon>Bacillati</taxon>
        <taxon>Bacillota</taxon>
        <taxon>Bacilli</taxon>
        <taxon>Bacillales</taxon>
        <taxon>Paenibacillaceae</taxon>
        <taxon>Xylanibacillus</taxon>
    </lineage>
</organism>
<evidence type="ECO:0000256" key="4">
    <source>
        <dbReference type="ARBA" id="ARBA00022679"/>
    </source>
</evidence>
<dbReference type="Pfam" id="PF01288">
    <property type="entry name" value="HPPK"/>
    <property type="match status" value="1"/>
</dbReference>
<evidence type="ECO:0000256" key="2">
    <source>
        <dbReference type="ARBA" id="ARBA00005051"/>
    </source>
</evidence>
<name>A0A8J4H0G9_9BACL</name>
<evidence type="ECO:0000259" key="9">
    <source>
        <dbReference type="PROSITE" id="PS00794"/>
    </source>
</evidence>
<dbReference type="NCBIfam" id="TIGR01498">
    <property type="entry name" value="folK"/>
    <property type="match status" value="1"/>
</dbReference>
<evidence type="ECO:0000256" key="3">
    <source>
        <dbReference type="ARBA" id="ARBA00013253"/>
    </source>
</evidence>
<evidence type="ECO:0000313" key="10">
    <source>
        <dbReference type="EMBL" id="GIQ67321.1"/>
    </source>
</evidence>
<dbReference type="GO" id="GO:0046654">
    <property type="term" value="P:tetrahydrofolate biosynthetic process"/>
    <property type="evidence" value="ECO:0007669"/>
    <property type="project" value="UniProtKB-UniPathway"/>
</dbReference>
<dbReference type="GO" id="GO:0016301">
    <property type="term" value="F:kinase activity"/>
    <property type="evidence" value="ECO:0007669"/>
    <property type="project" value="UniProtKB-KW"/>
</dbReference>
<keyword evidence="11" id="KW-1185">Reference proteome</keyword>
<dbReference type="UniPathway" id="UPA00077">
    <property type="reaction ID" value="UER00155"/>
</dbReference>
<comment type="caution">
    <text evidence="10">The sequence shown here is derived from an EMBL/GenBank/DDBJ whole genome shotgun (WGS) entry which is preliminary data.</text>
</comment>
<keyword evidence="5" id="KW-0547">Nucleotide-binding</keyword>
<dbReference type="EC" id="2.7.6.3" evidence="3"/>
<evidence type="ECO:0000256" key="7">
    <source>
        <dbReference type="ARBA" id="ARBA00022840"/>
    </source>
</evidence>
<dbReference type="AlphaFoldDB" id="A0A8J4H0G9"/>
<dbReference type="PROSITE" id="PS00794">
    <property type="entry name" value="HPPK"/>
    <property type="match status" value="1"/>
</dbReference>
<comment type="catalytic activity">
    <reaction evidence="1">
        <text>6-hydroxymethyl-7,8-dihydropterin + ATP = (7,8-dihydropterin-6-yl)methyl diphosphate + AMP + H(+)</text>
        <dbReference type="Rhea" id="RHEA:11412"/>
        <dbReference type="ChEBI" id="CHEBI:15378"/>
        <dbReference type="ChEBI" id="CHEBI:30616"/>
        <dbReference type="ChEBI" id="CHEBI:44841"/>
        <dbReference type="ChEBI" id="CHEBI:72950"/>
        <dbReference type="ChEBI" id="CHEBI:456215"/>
        <dbReference type="EC" id="2.7.6.3"/>
    </reaction>
</comment>
<dbReference type="GO" id="GO:0046656">
    <property type="term" value="P:folic acid biosynthetic process"/>
    <property type="evidence" value="ECO:0007669"/>
    <property type="project" value="UniProtKB-KW"/>
</dbReference>
<dbReference type="Proteomes" id="UP000677918">
    <property type="component" value="Unassembled WGS sequence"/>
</dbReference>
<evidence type="ECO:0000256" key="1">
    <source>
        <dbReference type="ARBA" id="ARBA00000198"/>
    </source>
</evidence>
<reference evidence="10" key="1">
    <citation type="submission" date="2021-04" db="EMBL/GenBank/DDBJ databases">
        <title>Draft genome sequence of Xylanibacillus composti strain K13.</title>
        <authorList>
            <person name="Uke A."/>
            <person name="Chhe C."/>
            <person name="Baramee S."/>
            <person name="Kosugi A."/>
        </authorList>
    </citation>
    <scope>NUCLEOTIDE SEQUENCE</scope>
    <source>
        <strain evidence="10">K13</strain>
    </source>
</reference>
<keyword evidence="8" id="KW-0289">Folate biosynthesis</keyword>
<evidence type="ECO:0000256" key="6">
    <source>
        <dbReference type="ARBA" id="ARBA00022777"/>
    </source>
</evidence>
<feature type="domain" description="7,8-dihydro-6-hydroxymethylpterin-pyrophosphokinase" evidence="9">
    <location>
        <begin position="93"/>
        <end position="104"/>
    </location>
</feature>
<dbReference type="InterPro" id="IPR035907">
    <property type="entry name" value="Hppk_sf"/>
</dbReference>
<dbReference type="PANTHER" id="PTHR43071">
    <property type="entry name" value="2-AMINO-4-HYDROXY-6-HYDROXYMETHYLDIHYDROPTERIDINE PYROPHOSPHOKINASE"/>
    <property type="match status" value="1"/>
</dbReference>
<dbReference type="RefSeq" id="WP_213409926.1">
    <property type="nucleotide sequence ID" value="NZ_BOVK01000002.1"/>
</dbReference>
<protein>
    <recommendedName>
        <fullName evidence="3">2-amino-4-hydroxy-6-hydroxymethyldihydropteridine diphosphokinase</fullName>
        <ecNumber evidence="3">2.7.6.3</ecNumber>
    </recommendedName>
</protein>
<proteinExistence type="predicted"/>
<dbReference type="EMBL" id="BOVK01000002">
    <property type="protein sequence ID" value="GIQ67321.1"/>
    <property type="molecule type" value="Genomic_DNA"/>
</dbReference>
<evidence type="ECO:0000256" key="8">
    <source>
        <dbReference type="ARBA" id="ARBA00022909"/>
    </source>
</evidence>
<evidence type="ECO:0000313" key="11">
    <source>
        <dbReference type="Proteomes" id="UP000677918"/>
    </source>
</evidence>
<sequence length="177" mass="20004">MSFQTASGVYVGLGSNMGDRLGYLKQALADMDAHARCEVVRCSPVYETAPVGYVDQPSFLNMAAMLRTDLPPMDLLHMLMAIERKHGRVRDERWGPRTLDLDILHWSGVTLTTDELTIPHPRMAERPFVLIPLLDIADHDPSLNTWLRKRMETMDDEGGVELWTHMHWPGASVHSAN</sequence>